<sequence length="124" mass="14308">MIIALISYVLFNKGYFMHIKITYRAMDHSATIEKYVRAEVATFEQLFKREEGKPSVEVILQGHTKENHFTVEFVVKSGAYSASARVEGKDVFATIHDATHNITQQIIKQKGKMLDKEHHRPKMQ</sequence>
<dbReference type="Proteomes" id="UP000254834">
    <property type="component" value="Chromosome"/>
</dbReference>
<organism evidence="1 2">
    <name type="scientific">Candidatus Chromulinivorax destructor</name>
    <dbReference type="NCBI Taxonomy" id="2066483"/>
    <lineage>
        <taxon>Bacteria</taxon>
        <taxon>Candidatus Babelota</taxon>
        <taxon>Candidatus Babeliae</taxon>
        <taxon>Candidatus Babeliales</taxon>
        <taxon>Candidatus Chromulinivoraceae</taxon>
        <taxon>Candidatus Chromulinivorax</taxon>
    </lineage>
</organism>
<protein>
    <recommendedName>
        <fullName evidence="3">Ribosome-associated translation inhibitor RaiA</fullName>
    </recommendedName>
</protein>
<keyword evidence="2" id="KW-1185">Reference proteome</keyword>
<dbReference type="Pfam" id="PF02482">
    <property type="entry name" value="Ribosomal_S30AE"/>
    <property type="match status" value="1"/>
</dbReference>
<evidence type="ECO:0000313" key="2">
    <source>
        <dbReference type="Proteomes" id="UP000254834"/>
    </source>
</evidence>
<evidence type="ECO:0000313" key="1">
    <source>
        <dbReference type="EMBL" id="AXK61027.1"/>
    </source>
</evidence>
<dbReference type="SUPFAM" id="SSF69754">
    <property type="entry name" value="Ribosome binding protein Y (YfiA homologue)"/>
    <property type="match status" value="1"/>
</dbReference>
<dbReference type="KEGG" id="cdes:C0J27_04830"/>
<dbReference type="InterPro" id="IPR036567">
    <property type="entry name" value="RHF-like"/>
</dbReference>
<dbReference type="EMBL" id="CP025544">
    <property type="protein sequence ID" value="AXK61027.1"/>
    <property type="molecule type" value="Genomic_DNA"/>
</dbReference>
<gene>
    <name evidence="1" type="ORF">C0J27_04830</name>
</gene>
<name>A0A345ZCL0_9BACT</name>
<dbReference type="AlphaFoldDB" id="A0A345ZCL0"/>
<evidence type="ECO:0008006" key="3">
    <source>
        <dbReference type="Google" id="ProtNLM"/>
    </source>
</evidence>
<proteinExistence type="predicted"/>
<dbReference type="Gene3D" id="3.30.160.100">
    <property type="entry name" value="Ribosome hibernation promotion factor-like"/>
    <property type="match status" value="1"/>
</dbReference>
<reference evidence="1 2" key="1">
    <citation type="submission" date="2017-12" db="EMBL/GenBank/DDBJ databases">
        <title>Chromulinavorax destructans is a abundant pathogen of dominant heterotrophic picoflagllates.</title>
        <authorList>
            <person name="Deeg C.M."/>
            <person name="Zimmer M."/>
            <person name="Suttle C.A."/>
        </authorList>
    </citation>
    <scope>NUCLEOTIDE SEQUENCE [LARGE SCALE GENOMIC DNA]</scope>
    <source>
        <strain evidence="1 2">SeV1</strain>
    </source>
</reference>
<dbReference type="InterPro" id="IPR003489">
    <property type="entry name" value="RHF/RaiA"/>
</dbReference>
<accession>A0A345ZCL0</accession>